<feature type="non-terminal residue" evidence="2">
    <location>
        <position position="1"/>
    </location>
</feature>
<proteinExistence type="predicted"/>
<evidence type="ECO:0000313" key="3">
    <source>
        <dbReference type="Proteomes" id="UP001516400"/>
    </source>
</evidence>
<protein>
    <submittedName>
        <fullName evidence="2">Uncharacterized protein</fullName>
    </submittedName>
</protein>
<keyword evidence="3" id="KW-1185">Reference proteome</keyword>
<gene>
    <name evidence="2" type="ORF">HHI36_011228</name>
</gene>
<feature type="compositionally biased region" description="Acidic residues" evidence="1">
    <location>
        <begin position="41"/>
        <end position="50"/>
    </location>
</feature>
<feature type="compositionally biased region" description="Basic and acidic residues" evidence="1">
    <location>
        <begin position="51"/>
        <end position="70"/>
    </location>
</feature>
<name>A0ABD2ML59_9CUCU</name>
<dbReference type="EMBL" id="JABFTP020000001">
    <property type="protein sequence ID" value="KAL3267088.1"/>
    <property type="molecule type" value="Genomic_DNA"/>
</dbReference>
<comment type="caution">
    <text evidence="2">The sequence shown here is derived from an EMBL/GenBank/DDBJ whole genome shotgun (WGS) entry which is preliminary data.</text>
</comment>
<dbReference type="Proteomes" id="UP001516400">
    <property type="component" value="Unassembled WGS sequence"/>
</dbReference>
<evidence type="ECO:0000313" key="2">
    <source>
        <dbReference type="EMBL" id="KAL3267088.1"/>
    </source>
</evidence>
<sequence>DFESSDRENDVEVPNKFSSRILSAPAEALLRSIIGKKMNTEETDEEEDDYSSEKDYEPASKKVRKSEVPKSLRTVKG</sequence>
<evidence type="ECO:0000256" key="1">
    <source>
        <dbReference type="SAM" id="MobiDB-lite"/>
    </source>
</evidence>
<accession>A0ABD2ML59</accession>
<reference evidence="2 3" key="1">
    <citation type="journal article" date="2021" name="BMC Biol.">
        <title>Horizontally acquired antibacterial genes associated with adaptive radiation of ladybird beetles.</title>
        <authorList>
            <person name="Li H.S."/>
            <person name="Tang X.F."/>
            <person name="Huang Y.H."/>
            <person name="Xu Z.Y."/>
            <person name="Chen M.L."/>
            <person name="Du X.Y."/>
            <person name="Qiu B.Y."/>
            <person name="Chen P.T."/>
            <person name="Zhang W."/>
            <person name="Slipinski A."/>
            <person name="Escalona H.E."/>
            <person name="Waterhouse R.M."/>
            <person name="Zwick A."/>
            <person name="Pang H."/>
        </authorList>
    </citation>
    <scope>NUCLEOTIDE SEQUENCE [LARGE SCALE GENOMIC DNA]</scope>
    <source>
        <strain evidence="2">SYSU2018</strain>
    </source>
</reference>
<feature type="region of interest" description="Disordered" evidence="1">
    <location>
        <begin position="34"/>
        <end position="77"/>
    </location>
</feature>
<dbReference type="AlphaFoldDB" id="A0ABD2ML59"/>
<organism evidence="2 3">
    <name type="scientific">Cryptolaemus montrouzieri</name>
    <dbReference type="NCBI Taxonomy" id="559131"/>
    <lineage>
        <taxon>Eukaryota</taxon>
        <taxon>Metazoa</taxon>
        <taxon>Ecdysozoa</taxon>
        <taxon>Arthropoda</taxon>
        <taxon>Hexapoda</taxon>
        <taxon>Insecta</taxon>
        <taxon>Pterygota</taxon>
        <taxon>Neoptera</taxon>
        <taxon>Endopterygota</taxon>
        <taxon>Coleoptera</taxon>
        <taxon>Polyphaga</taxon>
        <taxon>Cucujiformia</taxon>
        <taxon>Coccinelloidea</taxon>
        <taxon>Coccinellidae</taxon>
        <taxon>Scymninae</taxon>
        <taxon>Scymnini</taxon>
        <taxon>Cryptolaemus</taxon>
    </lineage>
</organism>